<accession>A0ABN6XD87</accession>
<evidence type="ECO:0000313" key="1">
    <source>
        <dbReference type="EMBL" id="BDZ41521.1"/>
    </source>
</evidence>
<organism evidence="1 2">
    <name type="scientific">Paraoerskovia sediminicola</name>
    <dbReference type="NCBI Taxonomy" id="1138587"/>
    <lineage>
        <taxon>Bacteria</taxon>
        <taxon>Bacillati</taxon>
        <taxon>Actinomycetota</taxon>
        <taxon>Actinomycetes</taxon>
        <taxon>Micrococcales</taxon>
        <taxon>Cellulomonadaceae</taxon>
        <taxon>Paraoerskovia</taxon>
    </lineage>
</organism>
<gene>
    <name evidence="1" type="ORF">GCM10025865_08200</name>
</gene>
<protein>
    <submittedName>
        <fullName evidence="1">Uncharacterized protein</fullName>
    </submittedName>
</protein>
<keyword evidence="2" id="KW-1185">Reference proteome</keyword>
<dbReference type="Gene3D" id="3.40.50.1240">
    <property type="entry name" value="Phosphoglycerate mutase-like"/>
    <property type="match status" value="1"/>
</dbReference>
<dbReference type="Pfam" id="PF00300">
    <property type="entry name" value="His_Phos_1"/>
    <property type="match status" value="1"/>
</dbReference>
<dbReference type="Proteomes" id="UP001321475">
    <property type="component" value="Chromosome"/>
</dbReference>
<name>A0ABN6XD87_9CELL</name>
<reference evidence="2" key="1">
    <citation type="journal article" date="2019" name="Int. J. Syst. Evol. Microbiol.">
        <title>The Global Catalogue of Microorganisms (GCM) 10K type strain sequencing project: providing services to taxonomists for standard genome sequencing and annotation.</title>
        <authorList>
            <consortium name="The Broad Institute Genomics Platform"/>
            <consortium name="The Broad Institute Genome Sequencing Center for Infectious Disease"/>
            <person name="Wu L."/>
            <person name="Ma J."/>
        </authorList>
    </citation>
    <scope>NUCLEOTIDE SEQUENCE [LARGE SCALE GENOMIC DNA]</scope>
    <source>
        <strain evidence="2">NBRC 108565</strain>
    </source>
</reference>
<dbReference type="SUPFAM" id="SSF53254">
    <property type="entry name" value="Phosphoglycerate mutase-like"/>
    <property type="match status" value="1"/>
</dbReference>
<dbReference type="InterPro" id="IPR029033">
    <property type="entry name" value="His_PPase_superfam"/>
</dbReference>
<evidence type="ECO:0000313" key="2">
    <source>
        <dbReference type="Proteomes" id="UP001321475"/>
    </source>
</evidence>
<proteinExistence type="predicted"/>
<sequence length="133" mass="14260">MVPVLAAYGINRVVTSQWERCASTIAPYAAAAGLDTVRRDRLTEAQHERSPGRVGATVRELLEDDVSTVLCTHRPVLPTVLDVLGQHARRSVANALPTTDPFLEPGELIAAHVTQTEKGPRVVAAGKVSPPLH</sequence>
<dbReference type="InterPro" id="IPR013078">
    <property type="entry name" value="His_Pase_superF_clade-1"/>
</dbReference>
<dbReference type="EMBL" id="AP027729">
    <property type="protein sequence ID" value="BDZ41521.1"/>
    <property type="molecule type" value="Genomic_DNA"/>
</dbReference>